<dbReference type="InterPro" id="IPR007353">
    <property type="entry name" value="DUF421"/>
</dbReference>
<organism evidence="9 10">
    <name type="scientific">Microvirga guangxiensis</name>
    <dbReference type="NCBI Taxonomy" id="549386"/>
    <lineage>
        <taxon>Bacteria</taxon>
        <taxon>Pseudomonadati</taxon>
        <taxon>Pseudomonadota</taxon>
        <taxon>Alphaproteobacteria</taxon>
        <taxon>Hyphomicrobiales</taxon>
        <taxon>Methylobacteriaceae</taxon>
        <taxon>Microvirga</taxon>
    </lineage>
</organism>
<dbReference type="RefSeq" id="WP_091135039.1">
    <property type="nucleotide sequence ID" value="NZ_FMVJ01000006.1"/>
</dbReference>
<dbReference type="GO" id="GO:0005886">
    <property type="term" value="C:plasma membrane"/>
    <property type="evidence" value="ECO:0007669"/>
    <property type="project" value="UniProtKB-SubCell"/>
</dbReference>
<protein>
    <recommendedName>
        <fullName evidence="8">YetF C-terminal domain-containing protein</fullName>
    </recommendedName>
</protein>
<dbReference type="Pfam" id="PF04239">
    <property type="entry name" value="DUF421"/>
    <property type="match status" value="1"/>
</dbReference>
<evidence type="ECO:0000256" key="2">
    <source>
        <dbReference type="ARBA" id="ARBA00006448"/>
    </source>
</evidence>
<evidence type="ECO:0000313" key="9">
    <source>
        <dbReference type="EMBL" id="SCY79230.1"/>
    </source>
</evidence>
<evidence type="ECO:0000256" key="7">
    <source>
        <dbReference type="SAM" id="Phobius"/>
    </source>
</evidence>
<comment type="similarity">
    <text evidence="2">Belongs to the UPF0702 family.</text>
</comment>
<dbReference type="OrthoDB" id="9793799at2"/>
<keyword evidence="4 7" id="KW-0812">Transmembrane</keyword>
<sequence>MTDTFGLTKPLWEIVLRGSVAYVALIILVRVIPKRNAGHISPNDMLTLIVVGSLATNAIVGGSTSVSDILLMIGLVLGWAYVFDVIEYRVPFLRNLLRDRQTILIDRGRMVRRNMRRELVTEEELMAVLRKQGITELSLVRSACLEADGEISVITEPEEREK</sequence>
<reference evidence="9 10" key="1">
    <citation type="submission" date="2016-10" db="EMBL/GenBank/DDBJ databases">
        <authorList>
            <person name="de Groot N.N."/>
        </authorList>
    </citation>
    <scope>NUCLEOTIDE SEQUENCE [LARGE SCALE GENOMIC DNA]</scope>
    <source>
        <strain evidence="9 10">CGMCC 1.7666</strain>
    </source>
</reference>
<keyword evidence="3" id="KW-1003">Cell membrane</keyword>
<evidence type="ECO:0000256" key="1">
    <source>
        <dbReference type="ARBA" id="ARBA00004651"/>
    </source>
</evidence>
<gene>
    <name evidence="9" type="ORF">SAMN02927923_02296</name>
</gene>
<dbReference type="PANTHER" id="PTHR34582">
    <property type="entry name" value="UPF0702 TRANSMEMBRANE PROTEIN YCAP"/>
    <property type="match status" value="1"/>
</dbReference>
<feature type="domain" description="YetF C-terminal" evidence="8">
    <location>
        <begin position="90"/>
        <end position="159"/>
    </location>
</feature>
<comment type="subcellular location">
    <subcellularLocation>
        <location evidence="1">Cell membrane</location>
        <topology evidence="1">Multi-pass membrane protein</topology>
    </subcellularLocation>
</comment>
<evidence type="ECO:0000256" key="4">
    <source>
        <dbReference type="ARBA" id="ARBA00022692"/>
    </source>
</evidence>
<dbReference type="Gene3D" id="3.30.240.20">
    <property type="entry name" value="bsu07140 like domains"/>
    <property type="match status" value="1"/>
</dbReference>
<evidence type="ECO:0000313" key="10">
    <source>
        <dbReference type="Proteomes" id="UP000199569"/>
    </source>
</evidence>
<evidence type="ECO:0000256" key="6">
    <source>
        <dbReference type="ARBA" id="ARBA00023136"/>
    </source>
</evidence>
<feature type="transmembrane region" description="Helical" evidence="7">
    <location>
        <begin position="45"/>
        <end position="63"/>
    </location>
</feature>
<name>A0A1G5IU06_9HYPH</name>
<dbReference type="InterPro" id="IPR023090">
    <property type="entry name" value="UPF0702_alpha/beta_dom_sf"/>
</dbReference>
<evidence type="ECO:0000259" key="8">
    <source>
        <dbReference type="Pfam" id="PF04239"/>
    </source>
</evidence>
<evidence type="ECO:0000256" key="3">
    <source>
        <dbReference type="ARBA" id="ARBA00022475"/>
    </source>
</evidence>
<evidence type="ECO:0000256" key="5">
    <source>
        <dbReference type="ARBA" id="ARBA00022989"/>
    </source>
</evidence>
<proteinExistence type="inferred from homology"/>
<keyword evidence="5 7" id="KW-1133">Transmembrane helix</keyword>
<keyword evidence="6 7" id="KW-0472">Membrane</keyword>
<dbReference type="AlphaFoldDB" id="A0A1G5IU06"/>
<accession>A0A1G5IU06</accession>
<dbReference type="Proteomes" id="UP000199569">
    <property type="component" value="Unassembled WGS sequence"/>
</dbReference>
<feature type="transmembrane region" description="Helical" evidence="7">
    <location>
        <begin position="69"/>
        <end position="90"/>
    </location>
</feature>
<dbReference type="EMBL" id="FMVJ01000006">
    <property type="protein sequence ID" value="SCY79230.1"/>
    <property type="molecule type" value="Genomic_DNA"/>
</dbReference>
<dbReference type="PANTHER" id="PTHR34582:SF6">
    <property type="entry name" value="UPF0702 TRANSMEMBRANE PROTEIN YCAP"/>
    <property type="match status" value="1"/>
</dbReference>
<feature type="transmembrane region" description="Helical" evidence="7">
    <location>
        <begin position="14"/>
        <end position="33"/>
    </location>
</feature>
<keyword evidence="10" id="KW-1185">Reference proteome</keyword>